<keyword evidence="3" id="KW-0808">Transferase</keyword>
<dbReference type="InterPro" id="IPR038371">
    <property type="entry name" value="Cu_polyphenol_OxRdtase_sf"/>
</dbReference>
<evidence type="ECO:0000313" key="11">
    <source>
        <dbReference type="EMBL" id="CAH2032273.1"/>
    </source>
</evidence>
<gene>
    <name evidence="11" type="ORF">GEAMG1_2437</name>
</gene>
<evidence type="ECO:0000256" key="2">
    <source>
        <dbReference type="ARBA" id="ARBA00007353"/>
    </source>
</evidence>
<keyword evidence="6" id="KW-0862">Zinc</keyword>
<protein>
    <recommendedName>
        <fullName evidence="10">Purine nucleoside phosphorylase</fullName>
    </recommendedName>
</protein>
<keyword evidence="4" id="KW-0479">Metal-binding</keyword>
<dbReference type="PANTHER" id="PTHR30616:SF2">
    <property type="entry name" value="PURINE NUCLEOSIDE PHOSPHORYLASE LACC1"/>
    <property type="match status" value="1"/>
</dbReference>
<evidence type="ECO:0000256" key="8">
    <source>
        <dbReference type="ARBA" id="ARBA00048968"/>
    </source>
</evidence>
<proteinExistence type="inferred from homology"/>
<dbReference type="EMBL" id="OW150024">
    <property type="protein sequence ID" value="CAH2032273.1"/>
    <property type="molecule type" value="Genomic_DNA"/>
</dbReference>
<comment type="similarity">
    <text evidence="2 10">Belongs to the purine nucleoside phosphorylase YfiH/LACC1 family.</text>
</comment>
<comment type="catalytic activity">
    <reaction evidence="7">
        <text>adenosine + H2O + H(+) = inosine + NH4(+)</text>
        <dbReference type="Rhea" id="RHEA:24408"/>
        <dbReference type="ChEBI" id="CHEBI:15377"/>
        <dbReference type="ChEBI" id="CHEBI:15378"/>
        <dbReference type="ChEBI" id="CHEBI:16335"/>
        <dbReference type="ChEBI" id="CHEBI:17596"/>
        <dbReference type="ChEBI" id="CHEBI:28938"/>
        <dbReference type="EC" id="3.5.4.4"/>
    </reaction>
    <physiologicalReaction direction="left-to-right" evidence="7">
        <dbReference type="Rhea" id="RHEA:24409"/>
    </physiologicalReaction>
</comment>
<comment type="catalytic activity">
    <reaction evidence="8">
        <text>adenosine + phosphate = alpha-D-ribose 1-phosphate + adenine</text>
        <dbReference type="Rhea" id="RHEA:27642"/>
        <dbReference type="ChEBI" id="CHEBI:16335"/>
        <dbReference type="ChEBI" id="CHEBI:16708"/>
        <dbReference type="ChEBI" id="CHEBI:43474"/>
        <dbReference type="ChEBI" id="CHEBI:57720"/>
        <dbReference type="EC" id="2.4.2.1"/>
    </reaction>
    <physiologicalReaction direction="left-to-right" evidence="8">
        <dbReference type="Rhea" id="RHEA:27643"/>
    </physiologicalReaction>
</comment>
<evidence type="ECO:0000313" key="12">
    <source>
        <dbReference type="Proteomes" id="UP001295463"/>
    </source>
</evidence>
<comment type="catalytic activity">
    <reaction evidence="1">
        <text>inosine + phosphate = alpha-D-ribose 1-phosphate + hypoxanthine</text>
        <dbReference type="Rhea" id="RHEA:27646"/>
        <dbReference type="ChEBI" id="CHEBI:17368"/>
        <dbReference type="ChEBI" id="CHEBI:17596"/>
        <dbReference type="ChEBI" id="CHEBI:43474"/>
        <dbReference type="ChEBI" id="CHEBI:57720"/>
        <dbReference type="EC" id="2.4.2.1"/>
    </reaction>
    <physiologicalReaction direction="left-to-right" evidence="1">
        <dbReference type="Rhea" id="RHEA:27647"/>
    </physiologicalReaction>
</comment>
<organism evidence="11 12">
    <name type="scientific">Trichlorobacter ammonificans</name>
    <dbReference type="NCBI Taxonomy" id="2916410"/>
    <lineage>
        <taxon>Bacteria</taxon>
        <taxon>Pseudomonadati</taxon>
        <taxon>Thermodesulfobacteriota</taxon>
        <taxon>Desulfuromonadia</taxon>
        <taxon>Geobacterales</taxon>
        <taxon>Geobacteraceae</taxon>
        <taxon>Trichlorobacter</taxon>
    </lineage>
</organism>
<evidence type="ECO:0000256" key="9">
    <source>
        <dbReference type="ARBA" id="ARBA00049893"/>
    </source>
</evidence>
<comment type="catalytic activity">
    <reaction evidence="9">
        <text>S-methyl-5'-thioadenosine + phosphate = 5-(methylsulfanyl)-alpha-D-ribose 1-phosphate + adenine</text>
        <dbReference type="Rhea" id="RHEA:11852"/>
        <dbReference type="ChEBI" id="CHEBI:16708"/>
        <dbReference type="ChEBI" id="CHEBI:17509"/>
        <dbReference type="ChEBI" id="CHEBI:43474"/>
        <dbReference type="ChEBI" id="CHEBI:58533"/>
        <dbReference type="EC" id="2.4.2.28"/>
    </reaction>
    <physiologicalReaction direction="left-to-right" evidence="9">
        <dbReference type="Rhea" id="RHEA:11853"/>
    </physiologicalReaction>
</comment>
<dbReference type="CDD" id="cd16833">
    <property type="entry name" value="YfiH"/>
    <property type="match status" value="1"/>
</dbReference>
<evidence type="ECO:0000256" key="10">
    <source>
        <dbReference type="RuleBase" id="RU361274"/>
    </source>
</evidence>
<dbReference type="NCBIfam" id="TIGR00726">
    <property type="entry name" value="peptidoglycan editing factor PgeF"/>
    <property type="match status" value="1"/>
</dbReference>
<sequence>MEIIRSGRVHYLAPQLDTAAAATAVMGFSTRHEGVSRPPYNSLNLGTNTDDSPHNVEGNRSILARTFGLTQDRLVTVRQNHGNDILVIDAPNDDLAHFLEIEADAIITNQPGIMIGVTVADCVPVLLLDPVKRVIGAVHAGWQGTAAQIALQAVQGMVRLFDSRPADIRAAIGPCIGPCCYEVDQPVREGFAANDVSPWDAVAESRAPGKWQLDMALANRMQLEAAGVAGTSIKTASQCVCCHKELYFSYRRDAGETGRQMGFITLKEA</sequence>
<dbReference type="InterPro" id="IPR003730">
    <property type="entry name" value="Cu_polyphenol_OxRdtase"/>
</dbReference>
<evidence type="ECO:0000256" key="6">
    <source>
        <dbReference type="ARBA" id="ARBA00022833"/>
    </source>
</evidence>
<name>A0ABN8HL14_9BACT</name>
<dbReference type="InterPro" id="IPR011324">
    <property type="entry name" value="Cytotoxic_necrot_fac-like_cat"/>
</dbReference>
<evidence type="ECO:0000256" key="3">
    <source>
        <dbReference type="ARBA" id="ARBA00022679"/>
    </source>
</evidence>
<evidence type="ECO:0000256" key="1">
    <source>
        <dbReference type="ARBA" id="ARBA00000553"/>
    </source>
</evidence>
<evidence type="ECO:0000256" key="5">
    <source>
        <dbReference type="ARBA" id="ARBA00022801"/>
    </source>
</evidence>
<evidence type="ECO:0000256" key="7">
    <source>
        <dbReference type="ARBA" id="ARBA00047989"/>
    </source>
</evidence>
<accession>A0ABN8HL14</accession>
<dbReference type="RefSeq" id="WP_305733037.1">
    <property type="nucleotide sequence ID" value="NZ_OW150024.1"/>
</dbReference>
<dbReference type="PANTHER" id="PTHR30616">
    <property type="entry name" value="UNCHARACTERIZED PROTEIN YFIH"/>
    <property type="match status" value="1"/>
</dbReference>
<dbReference type="Proteomes" id="UP001295463">
    <property type="component" value="Chromosome"/>
</dbReference>
<keyword evidence="5" id="KW-0378">Hydrolase</keyword>
<dbReference type="SUPFAM" id="SSF64438">
    <property type="entry name" value="CNF1/YfiH-like putative cysteine hydrolases"/>
    <property type="match status" value="1"/>
</dbReference>
<keyword evidence="12" id="KW-1185">Reference proteome</keyword>
<evidence type="ECO:0000256" key="4">
    <source>
        <dbReference type="ARBA" id="ARBA00022723"/>
    </source>
</evidence>
<reference evidence="11 12" key="1">
    <citation type="submission" date="2022-03" db="EMBL/GenBank/DDBJ databases">
        <authorList>
            <person name="Koch H."/>
        </authorList>
    </citation>
    <scope>NUCLEOTIDE SEQUENCE [LARGE SCALE GENOMIC DNA]</scope>
    <source>
        <strain evidence="11 12">G1</strain>
    </source>
</reference>
<dbReference type="Pfam" id="PF02578">
    <property type="entry name" value="Cu-oxidase_4"/>
    <property type="match status" value="1"/>
</dbReference>
<dbReference type="Gene3D" id="3.60.140.10">
    <property type="entry name" value="CNF1/YfiH-like putative cysteine hydrolases"/>
    <property type="match status" value="1"/>
</dbReference>